<name>A0A3A3FJJ6_9BURK</name>
<evidence type="ECO:0000256" key="1">
    <source>
        <dbReference type="SAM" id="MobiDB-lite"/>
    </source>
</evidence>
<feature type="compositionally biased region" description="Polar residues" evidence="1">
    <location>
        <begin position="1"/>
        <end position="13"/>
    </location>
</feature>
<organism evidence="2 3">
    <name type="scientific">Noviherbaspirillum saxi</name>
    <dbReference type="NCBI Taxonomy" id="2320863"/>
    <lineage>
        <taxon>Bacteria</taxon>
        <taxon>Pseudomonadati</taxon>
        <taxon>Pseudomonadota</taxon>
        <taxon>Betaproteobacteria</taxon>
        <taxon>Burkholderiales</taxon>
        <taxon>Oxalobacteraceae</taxon>
        <taxon>Noviherbaspirillum</taxon>
    </lineage>
</organism>
<reference evidence="3" key="1">
    <citation type="submission" date="2018-09" db="EMBL/GenBank/DDBJ databases">
        <authorList>
            <person name="Zhu H."/>
        </authorList>
    </citation>
    <scope>NUCLEOTIDE SEQUENCE [LARGE SCALE GENOMIC DNA]</scope>
    <source>
        <strain evidence="3">K1R23-30</strain>
    </source>
</reference>
<keyword evidence="3" id="KW-1185">Reference proteome</keyword>
<accession>A0A3A3FJJ6</accession>
<comment type="caution">
    <text evidence="2">The sequence shown here is derived from an EMBL/GenBank/DDBJ whole genome shotgun (WGS) entry which is preliminary data.</text>
</comment>
<sequence>MSGTRQITSNQRGRTCAEASGTPSLGISAIARDKLQLLHAAIKAAPTCHFPIRNPELLTEYI</sequence>
<protein>
    <submittedName>
        <fullName evidence="2">Uncharacterized protein</fullName>
    </submittedName>
</protein>
<dbReference type="Proteomes" id="UP000265955">
    <property type="component" value="Unassembled WGS sequence"/>
</dbReference>
<evidence type="ECO:0000313" key="3">
    <source>
        <dbReference type="Proteomes" id="UP000265955"/>
    </source>
</evidence>
<gene>
    <name evidence="2" type="ORF">D3871_20005</name>
</gene>
<proteinExistence type="predicted"/>
<evidence type="ECO:0000313" key="2">
    <source>
        <dbReference type="EMBL" id="RJF95668.1"/>
    </source>
</evidence>
<dbReference type="AlphaFoldDB" id="A0A3A3FJJ6"/>
<feature type="region of interest" description="Disordered" evidence="1">
    <location>
        <begin position="1"/>
        <end position="22"/>
    </location>
</feature>
<dbReference type="EMBL" id="QYUO01000002">
    <property type="protein sequence ID" value="RJF95668.1"/>
    <property type="molecule type" value="Genomic_DNA"/>
</dbReference>